<dbReference type="Proteomes" id="UP000199687">
    <property type="component" value="Unassembled WGS sequence"/>
</dbReference>
<keyword evidence="2" id="KW-1185">Reference proteome</keyword>
<evidence type="ECO:0000313" key="2">
    <source>
        <dbReference type="Proteomes" id="UP000199687"/>
    </source>
</evidence>
<accession>A0A1H9TCV1</accession>
<gene>
    <name evidence="1" type="ORF">SAMN04487944_11382</name>
</gene>
<dbReference type="RefSeq" id="WP_245711677.1">
    <property type="nucleotide sequence ID" value="NZ_FOGL01000013.1"/>
</dbReference>
<dbReference type="EMBL" id="FOGL01000013">
    <property type="protein sequence ID" value="SER94443.1"/>
    <property type="molecule type" value="Genomic_DNA"/>
</dbReference>
<sequence>MATSNVRSLKGKYATDTFFISSKYSLDKFYIVLAAKAIENVYSWGWQPTPPLAWNVSNWINRSTDIKTLPEQVQQYVSHWVDKMGSDCRTVAEHPIKRQQRLQSFSKESLTNDDINLLLELIKLKN</sequence>
<reference evidence="1 2" key="1">
    <citation type="submission" date="2016-10" db="EMBL/GenBank/DDBJ databases">
        <authorList>
            <person name="de Groot N.N."/>
        </authorList>
    </citation>
    <scope>NUCLEOTIDE SEQUENCE [LARGE SCALE GENOMIC DNA]</scope>
    <source>
        <strain evidence="1 2">CGMCC 1.7727</strain>
    </source>
</reference>
<evidence type="ECO:0000313" key="1">
    <source>
        <dbReference type="EMBL" id="SER94443.1"/>
    </source>
</evidence>
<dbReference type="AlphaFoldDB" id="A0A1H9TCV1"/>
<protein>
    <submittedName>
        <fullName evidence="1">Uncharacterized protein</fullName>
    </submittedName>
</protein>
<organism evidence="1 2">
    <name type="scientific">Gracilibacillus ureilyticus</name>
    <dbReference type="NCBI Taxonomy" id="531814"/>
    <lineage>
        <taxon>Bacteria</taxon>
        <taxon>Bacillati</taxon>
        <taxon>Bacillota</taxon>
        <taxon>Bacilli</taxon>
        <taxon>Bacillales</taxon>
        <taxon>Bacillaceae</taxon>
        <taxon>Gracilibacillus</taxon>
    </lineage>
</organism>
<name>A0A1H9TCV1_9BACI</name>
<proteinExistence type="predicted"/>